<gene>
    <name evidence="2" type="ORF">GKD88_19535</name>
    <name evidence="1" type="ORF">GKE08_19425</name>
</gene>
<organism evidence="1 3">
    <name type="scientific">Holdemania massiliensis</name>
    <dbReference type="NCBI Taxonomy" id="1468449"/>
    <lineage>
        <taxon>Bacteria</taxon>
        <taxon>Bacillati</taxon>
        <taxon>Bacillota</taxon>
        <taxon>Erysipelotrichia</taxon>
        <taxon>Erysipelotrichales</taxon>
        <taxon>Erysipelotrichaceae</taxon>
        <taxon>Holdemania</taxon>
    </lineage>
</organism>
<dbReference type="Proteomes" id="UP000480929">
    <property type="component" value="Unassembled WGS sequence"/>
</dbReference>
<evidence type="ECO:0000313" key="4">
    <source>
        <dbReference type="Proteomes" id="UP000480929"/>
    </source>
</evidence>
<accession>A0A6N7SC76</accession>
<dbReference type="InterPro" id="IPR011664">
    <property type="entry name" value="Abi_system_AbiD/AbiF-like"/>
</dbReference>
<dbReference type="OrthoDB" id="5363652at2"/>
<evidence type="ECO:0008006" key="5">
    <source>
        <dbReference type="Google" id="ProtNLM"/>
    </source>
</evidence>
<evidence type="ECO:0000313" key="1">
    <source>
        <dbReference type="EMBL" id="MSA91487.1"/>
    </source>
</evidence>
<protein>
    <recommendedName>
        <fullName evidence="5">Abi family protein</fullName>
    </recommendedName>
</protein>
<evidence type="ECO:0000313" key="3">
    <source>
        <dbReference type="Proteomes" id="UP000433575"/>
    </source>
</evidence>
<comment type="caution">
    <text evidence="1">The sequence shown here is derived from an EMBL/GenBank/DDBJ whole genome shotgun (WGS) entry which is preliminary data.</text>
</comment>
<sequence>MVDKPFKTYPQLVEILINSHGLIVQDKQNAIELLKIIPYYDLVNGYKEHFMVNDQYVKGMTLEYILLYALFDKSFQNILFKYSVYIESRFKNSVAYAISNHFGVATNDYLDITKYTNSSNSNKRNKKIKLFNTLNDTWKGSNISQPTLHYVQTKDHVPPWILFRNISFSSIIDLFTFLPQNLKEEVASDMILINISSHSKVELMHIAITIVRIFRNIIAHNLKFITNTSNHYEIKSKAIRNHLLGTLLTQDDIANDRGKNDRFSMAISTVLLLGNEILLGQFAKDIKILQAQFASTEQELKVTNDYFKNIDIPFDIPERIAFYAQALNEKQI</sequence>
<dbReference type="RefSeq" id="WP_154240714.1">
    <property type="nucleotide sequence ID" value="NZ_WKPI01000073.1"/>
</dbReference>
<evidence type="ECO:0000313" key="2">
    <source>
        <dbReference type="EMBL" id="MSC35303.1"/>
    </source>
</evidence>
<dbReference type="Proteomes" id="UP000433575">
    <property type="component" value="Unassembled WGS sequence"/>
</dbReference>
<dbReference type="Pfam" id="PF07751">
    <property type="entry name" value="Abi_2"/>
    <property type="match status" value="1"/>
</dbReference>
<name>A0A6N7SC76_9FIRM</name>
<dbReference type="AlphaFoldDB" id="A0A6N7SC76"/>
<dbReference type="EMBL" id="WKPI01000073">
    <property type="protein sequence ID" value="MSC35303.1"/>
    <property type="molecule type" value="Genomic_DNA"/>
</dbReference>
<proteinExistence type="predicted"/>
<dbReference type="EMBL" id="WKPJ01000066">
    <property type="protein sequence ID" value="MSA91487.1"/>
    <property type="molecule type" value="Genomic_DNA"/>
</dbReference>
<keyword evidence="4" id="KW-1185">Reference proteome</keyword>
<reference evidence="3 4" key="1">
    <citation type="journal article" date="2019" name="Nat. Med.">
        <title>A library of human gut bacterial isolates paired with longitudinal multiomics data enables mechanistic microbiome research.</title>
        <authorList>
            <person name="Poyet M."/>
            <person name="Groussin M."/>
            <person name="Gibbons S.M."/>
            <person name="Avila-Pacheco J."/>
            <person name="Jiang X."/>
            <person name="Kearney S.M."/>
            <person name="Perrotta A.R."/>
            <person name="Berdy B."/>
            <person name="Zhao S."/>
            <person name="Lieberman T.D."/>
            <person name="Swanson P.K."/>
            <person name="Smith M."/>
            <person name="Roesemann S."/>
            <person name="Alexander J.E."/>
            <person name="Rich S.A."/>
            <person name="Livny J."/>
            <person name="Vlamakis H."/>
            <person name="Clish C."/>
            <person name="Bullock K."/>
            <person name="Deik A."/>
            <person name="Scott J."/>
            <person name="Pierce K.A."/>
            <person name="Xavier R.J."/>
            <person name="Alm E.J."/>
        </authorList>
    </citation>
    <scope>NUCLEOTIDE SEQUENCE [LARGE SCALE GENOMIC DNA]</scope>
    <source>
        <strain evidence="1 3">BIOML-A4</strain>
        <strain evidence="2 4">BIOML-A5</strain>
    </source>
</reference>